<evidence type="ECO:0000256" key="5">
    <source>
        <dbReference type="ARBA" id="ARBA00023163"/>
    </source>
</evidence>
<evidence type="ECO:0000313" key="10">
    <source>
        <dbReference type="Proteomes" id="UP000595140"/>
    </source>
</evidence>
<dbReference type="GO" id="GO:0005634">
    <property type="term" value="C:nucleus"/>
    <property type="evidence" value="ECO:0007669"/>
    <property type="project" value="UniProtKB-SubCell"/>
</dbReference>
<dbReference type="EMBL" id="OOIL02000714">
    <property type="protein sequence ID" value="VFQ68703.1"/>
    <property type="molecule type" value="Genomic_DNA"/>
</dbReference>
<dbReference type="InterPro" id="IPR003173">
    <property type="entry name" value="PC4_C"/>
</dbReference>
<name>A0A484KSJ9_9ASTE</name>
<dbReference type="Proteomes" id="UP000595140">
    <property type="component" value="Unassembled WGS sequence"/>
</dbReference>
<dbReference type="SUPFAM" id="SSF54447">
    <property type="entry name" value="ssDNA-binding transcriptional regulator domain"/>
    <property type="match status" value="1"/>
</dbReference>
<protein>
    <recommendedName>
        <fullName evidence="8">DEK-C domain-containing protein</fullName>
    </recommendedName>
</protein>
<keyword evidence="3" id="KW-0805">Transcription regulation</keyword>
<keyword evidence="10" id="KW-1185">Reference proteome</keyword>
<proteinExistence type="inferred from homology"/>
<evidence type="ECO:0000313" key="9">
    <source>
        <dbReference type="EMBL" id="VFQ68703.1"/>
    </source>
</evidence>
<dbReference type="AlphaFoldDB" id="A0A484KSJ9"/>
<gene>
    <name evidence="9" type="ORF">CCAM_LOCUS10479</name>
</gene>
<dbReference type="Pfam" id="PF02229">
    <property type="entry name" value="PC4"/>
    <property type="match status" value="1"/>
</dbReference>
<comment type="similarity">
    <text evidence="2">Belongs to the transcriptional coactivator PC4 family.</text>
</comment>
<dbReference type="InterPro" id="IPR014876">
    <property type="entry name" value="DEK_C"/>
</dbReference>
<feature type="compositionally biased region" description="Acidic residues" evidence="7">
    <location>
        <begin position="62"/>
        <end position="78"/>
    </location>
</feature>
<dbReference type="InterPro" id="IPR017415">
    <property type="entry name" value="KELP"/>
</dbReference>
<dbReference type="FunFam" id="2.30.31.10:FF:000011">
    <property type="entry name" value="RNA polymerase II transcriptional coactivator KELP"/>
    <property type="match status" value="1"/>
</dbReference>
<dbReference type="GO" id="GO:0060261">
    <property type="term" value="P:positive regulation of transcription initiation by RNA polymerase II"/>
    <property type="evidence" value="ECO:0007669"/>
    <property type="project" value="InterPro"/>
</dbReference>
<keyword evidence="6" id="KW-0539">Nucleus</keyword>
<dbReference type="InterPro" id="IPR009044">
    <property type="entry name" value="ssDNA-bd_transcriptional_reg"/>
</dbReference>
<evidence type="ECO:0000256" key="7">
    <source>
        <dbReference type="SAM" id="MobiDB-lite"/>
    </source>
</evidence>
<accession>A0A484KSJ9</accession>
<feature type="compositionally biased region" description="Basic and acidic residues" evidence="7">
    <location>
        <begin position="79"/>
        <end position="102"/>
    </location>
</feature>
<dbReference type="PROSITE" id="PS51998">
    <property type="entry name" value="DEK_C"/>
    <property type="match status" value="1"/>
</dbReference>
<dbReference type="InterPro" id="IPR045125">
    <property type="entry name" value="Sub1/Tcp4-like"/>
</dbReference>
<keyword evidence="4" id="KW-0238">DNA-binding</keyword>
<feature type="domain" description="DEK-C" evidence="8">
    <location>
        <begin position="3"/>
        <end position="60"/>
    </location>
</feature>
<dbReference type="PANTHER" id="PTHR13215">
    <property type="entry name" value="RNA POLYMERASE II TRANSCRIPTIONAL COACTIVATOR"/>
    <property type="match status" value="1"/>
</dbReference>
<dbReference type="Pfam" id="PF08766">
    <property type="entry name" value="DEK_C"/>
    <property type="match status" value="1"/>
</dbReference>
<dbReference type="OrthoDB" id="2505440at2759"/>
<evidence type="ECO:0000256" key="6">
    <source>
        <dbReference type="ARBA" id="ARBA00023242"/>
    </source>
</evidence>
<evidence type="ECO:0000256" key="1">
    <source>
        <dbReference type="ARBA" id="ARBA00004123"/>
    </source>
</evidence>
<feature type="region of interest" description="Disordered" evidence="7">
    <location>
        <begin position="59"/>
        <end position="104"/>
    </location>
</feature>
<evidence type="ECO:0000259" key="8">
    <source>
        <dbReference type="PROSITE" id="PS51998"/>
    </source>
</evidence>
<sequence length="201" mass="22307">MDLETKTRISETVVEILKSSNMDEMTEFMVREAASKKLGIDLSDPIKKMFVRQVVNSYLENQPEEEANQEGGEEEDAGREEQSEEKKPQSGADGSDKGHGADGSDEEYVVVRSGKAAGAGGSGKVYSDDGLIICQLTKKRRVTITDFKGKSLVSIREYYWKDGKELPTTKGISLTAEQWACFKKNIPAIEEAIKKMESRLD</sequence>
<organism evidence="9 10">
    <name type="scientific">Cuscuta campestris</name>
    <dbReference type="NCBI Taxonomy" id="132261"/>
    <lineage>
        <taxon>Eukaryota</taxon>
        <taxon>Viridiplantae</taxon>
        <taxon>Streptophyta</taxon>
        <taxon>Embryophyta</taxon>
        <taxon>Tracheophyta</taxon>
        <taxon>Spermatophyta</taxon>
        <taxon>Magnoliopsida</taxon>
        <taxon>eudicotyledons</taxon>
        <taxon>Gunneridae</taxon>
        <taxon>Pentapetalae</taxon>
        <taxon>asterids</taxon>
        <taxon>lamiids</taxon>
        <taxon>Solanales</taxon>
        <taxon>Convolvulaceae</taxon>
        <taxon>Cuscuteae</taxon>
        <taxon>Cuscuta</taxon>
        <taxon>Cuscuta subgen. Grammica</taxon>
        <taxon>Cuscuta sect. Cleistogrammica</taxon>
    </lineage>
</organism>
<keyword evidence="5" id="KW-0804">Transcription</keyword>
<comment type="subcellular location">
    <subcellularLocation>
        <location evidence="1">Nucleus</location>
    </subcellularLocation>
</comment>
<evidence type="ECO:0000256" key="3">
    <source>
        <dbReference type="ARBA" id="ARBA00023015"/>
    </source>
</evidence>
<dbReference type="PIRSF" id="PIRSF038156">
    <property type="entry name" value="RNA_pol_II_KELP"/>
    <property type="match status" value="1"/>
</dbReference>
<reference evidence="9 10" key="1">
    <citation type="submission" date="2018-04" db="EMBL/GenBank/DDBJ databases">
        <authorList>
            <person name="Vogel A."/>
        </authorList>
    </citation>
    <scope>NUCLEOTIDE SEQUENCE [LARGE SCALE GENOMIC DNA]</scope>
</reference>
<evidence type="ECO:0000256" key="2">
    <source>
        <dbReference type="ARBA" id="ARBA00009001"/>
    </source>
</evidence>
<dbReference type="GO" id="GO:0003677">
    <property type="term" value="F:DNA binding"/>
    <property type="evidence" value="ECO:0007669"/>
    <property type="project" value="UniProtKB-KW"/>
</dbReference>
<dbReference type="Gene3D" id="2.30.31.10">
    <property type="entry name" value="Transcriptional Coactivator Pc4, Chain A"/>
    <property type="match status" value="1"/>
</dbReference>
<dbReference type="GO" id="GO:0003713">
    <property type="term" value="F:transcription coactivator activity"/>
    <property type="evidence" value="ECO:0007669"/>
    <property type="project" value="InterPro"/>
</dbReference>
<evidence type="ECO:0000256" key="4">
    <source>
        <dbReference type="ARBA" id="ARBA00023125"/>
    </source>
</evidence>